<comment type="caution">
    <text evidence="1">The sequence shown here is derived from an EMBL/GenBank/DDBJ whole genome shotgun (WGS) entry which is preliminary data.</text>
</comment>
<gene>
    <name evidence="1" type="ORF">ACG00Y_25140</name>
</gene>
<proteinExistence type="predicted"/>
<keyword evidence="2" id="KW-1185">Reference proteome</keyword>
<evidence type="ECO:0000313" key="2">
    <source>
        <dbReference type="Proteomes" id="UP001606210"/>
    </source>
</evidence>
<evidence type="ECO:0000313" key="1">
    <source>
        <dbReference type="EMBL" id="MFG6433217.1"/>
    </source>
</evidence>
<organism evidence="1 2">
    <name type="scientific">Pelomonas parva</name>
    <dbReference type="NCBI Taxonomy" id="3299032"/>
    <lineage>
        <taxon>Bacteria</taxon>
        <taxon>Pseudomonadati</taxon>
        <taxon>Pseudomonadota</taxon>
        <taxon>Betaproteobacteria</taxon>
        <taxon>Burkholderiales</taxon>
        <taxon>Sphaerotilaceae</taxon>
        <taxon>Roseateles</taxon>
    </lineage>
</organism>
<sequence length="59" mass="6577">MKTTRPTAPPPLSTAKSPDFRNAAAAFERARQRAHDIARQTNTYLVVQQDGQLVKLKVN</sequence>
<name>A0ABW7F9B8_9BURK</name>
<reference evidence="1 2" key="1">
    <citation type="submission" date="2024-08" db="EMBL/GenBank/DDBJ databases">
        <authorList>
            <person name="Lu H."/>
        </authorList>
    </citation>
    <scope>NUCLEOTIDE SEQUENCE [LARGE SCALE GENOMIC DNA]</scope>
    <source>
        <strain evidence="1 2">LYH14W</strain>
    </source>
</reference>
<protein>
    <recommendedName>
        <fullName evidence="3">DUF2188 domain-containing protein</fullName>
    </recommendedName>
</protein>
<evidence type="ECO:0008006" key="3">
    <source>
        <dbReference type="Google" id="ProtNLM"/>
    </source>
</evidence>
<dbReference type="Proteomes" id="UP001606210">
    <property type="component" value="Unassembled WGS sequence"/>
</dbReference>
<dbReference type="EMBL" id="JBIGHV010000011">
    <property type="protein sequence ID" value="MFG6433217.1"/>
    <property type="molecule type" value="Genomic_DNA"/>
</dbReference>
<accession>A0ABW7F9B8</accession>
<dbReference type="RefSeq" id="WP_394483727.1">
    <property type="nucleotide sequence ID" value="NZ_JBIGHV010000011.1"/>
</dbReference>